<comment type="subcellular location">
    <subcellularLocation>
        <location evidence="1">Membrane</location>
        <topology evidence="1">Multi-pass membrane protein</topology>
    </subcellularLocation>
</comment>
<gene>
    <name evidence="13" type="primary">ZDH15</name>
    <name evidence="13" type="ORF">HERIO_591</name>
</gene>
<dbReference type="GO" id="GO:0005794">
    <property type="term" value="C:Golgi apparatus"/>
    <property type="evidence" value="ECO:0007669"/>
    <property type="project" value="TreeGrafter"/>
</dbReference>
<feature type="transmembrane region" description="Helical" evidence="11">
    <location>
        <begin position="164"/>
        <end position="182"/>
    </location>
</feature>
<evidence type="ECO:0000256" key="1">
    <source>
        <dbReference type="ARBA" id="ARBA00004141"/>
    </source>
</evidence>
<dbReference type="AlphaFoldDB" id="A0A1X0QCM7"/>
<evidence type="ECO:0000313" key="14">
    <source>
        <dbReference type="Proteomes" id="UP000192356"/>
    </source>
</evidence>
<keyword evidence="8 11" id="KW-0012">Acyltransferase</keyword>
<evidence type="ECO:0000256" key="2">
    <source>
        <dbReference type="ARBA" id="ARBA00022679"/>
    </source>
</evidence>
<comment type="caution">
    <text evidence="13">The sequence shown here is derived from an EMBL/GenBank/DDBJ whole genome shotgun (WGS) entry which is preliminary data.</text>
</comment>
<comment type="catalytic activity">
    <reaction evidence="10 11">
        <text>L-cysteinyl-[protein] + hexadecanoyl-CoA = S-hexadecanoyl-L-cysteinyl-[protein] + CoA</text>
        <dbReference type="Rhea" id="RHEA:36683"/>
        <dbReference type="Rhea" id="RHEA-COMP:10131"/>
        <dbReference type="Rhea" id="RHEA-COMP:11032"/>
        <dbReference type="ChEBI" id="CHEBI:29950"/>
        <dbReference type="ChEBI" id="CHEBI:57287"/>
        <dbReference type="ChEBI" id="CHEBI:57379"/>
        <dbReference type="ChEBI" id="CHEBI:74151"/>
        <dbReference type="EC" id="2.3.1.225"/>
    </reaction>
</comment>
<evidence type="ECO:0000313" key="13">
    <source>
        <dbReference type="EMBL" id="ORD97518.1"/>
    </source>
</evidence>
<dbReference type="GO" id="GO:0005783">
    <property type="term" value="C:endoplasmic reticulum"/>
    <property type="evidence" value="ECO:0007669"/>
    <property type="project" value="TreeGrafter"/>
</dbReference>
<evidence type="ECO:0000256" key="8">
    <source>
        <dbReference type="ARBA" id="ARBA00023315"/>
    </source>
</evidence>
<dbReference type="GO" id="GO:0006612">
    <property type="term" value="P:protein targeting to membrane"/>
    <property type="evidence" value="ECO:0007669"/>
    <property type="project" value="TreeGrafter"/>
</dbReference>
<organism evidence="13 14">
    <name type="scientific">Hepatospora eriocheir</name>
    <dbReference type="NCBI Taxonomy" id="1081669"/>
    <lineage>
        <taxon>Eukaryota</taxon>
        <taxon>Fungi</taxon>
        <taxon>Fungi incertae sedis</taxon>
        <taxon>Microsporidia</taxon>
        <taxon>Hepatosporidae</taxon>
        <taxon>Hepatospora</taxon>
    </lineage>
</organism>
<dbReference type="PROSITE" id="PS50216">
    <property type="entry name" value="DHHC"/>
    <property type="match status" value="1"/>
</dbReference>
<dbReference type="EC" id="2.3.1.225" evidence="11"/>
<evidence type="ECO:0000256" key="3">
    <source>
        <dbReference type="ARBA" id="ARBA00022692"/>
    </source>
</evidence>
<evidence type="ECO:0000259" key="12">
    <source>
        <dbReference type="Pfam" id="PF01529"/>
    </source>
</evidence>
<dbReference type="EMBL" id="LVKB01000019">
    <property type="protein sequence ID" value="ORD97518.1"/>
    <property type="molecule type" value="Genomic_DNA"/>
</dbReference>
<dbReference type="Proteomes" id="UP000192356">
    <property type="component" value="Unassembled WGS sequence"/>
</dbReference>
<accession>A0A1X0QCM7</accession>
<keyword evidence="5 11" id="KW-0472">Membrane</keyword>
<dbReference type="InterPro" id="IPR001594">
    <property type="entry name" value="Palmitoyltrfase_DHHC"/>
</dbReference>
<keyword evidence="2 11" id="KW-0808">Transferase</keyword>
<proteinExistence type="inferred from homology"/>
<protein>
    <recommendedName>
        <fullName evidence="11">Palmitoyltransferase</fullName>
        <ecNumber evidence="11">2.3.1.225</ecNumber>
    </recommendedName>
</protein>
<dbReference type="Pfam" id="PF01529">
    <property type="entry name" value="DHHC"/>
    <property type="match status" value="1"/>
</dbReference>
<comment type="domain">
    <text evidence="11">The DHHC domain is required for palmitoyltransferase activity.</text>
</comment>
<keyword evidence="14" id="KW-1185">Reference proteome</keyword>
<keyword evidence="4 11" id="KW-1133">Transmembrane helix</keyword>
<feature type="transmembrane region" description="Helical" evidence="11">
    <location>
        <begin position="43"/>
        <end position="61"/>
    </location>
</feature>
<dbReference type="VEuPathDB" id="MicrosporidiaDB:HERIO_591"/>
<dbReference type="OrthoDB" id="9909019at2759"/>
<dbReference type="InterPro" id="IPR039859">
    <property type="entry name" value="PFA4/ZDH16/20/ERF2-like"/>
</dbReference>
<sequence length="303" mass="35927">MNYLICIMGRFYELYFYLNIHVCTYYLTFIVMIGVLGLTALDYFLPVKIVLILFYILFKYCRLIYGLSISINLDLDKQKFVRKRSVDSKDDISQINDYIVENFTNMNKTNKICEYCKNKKQPRAHHCKKCQRCYLKYDHHDIFFNRCISFYNYKNYLQALVSEVVAYIYFIVIISVFLLLKSSTDRKYLFYLIVVILCLVLNFIEVWYFIYQTVVHMKLVAKNETTTESIALDTYIKGDCTYVSIFQEGPIKTFSSSKNRNILNPYNLGYSMNIKEVFGDNYMDFLSPEFTSKGNGQKFNLNC</sequence>
<keyword evidence="7" id="KW-0449">Lipoprotein</keyword>
<dbReference type="PANTHER" id="PTHR22883">
    <property type="entry name" value="ZINC FINGER DHHC DOMAIN CONTAINING PROTEIN"/>
    <property type="match status" value="1"/>
</dbReference>
<evidence type="ECO:0000256" key="9">
    <source>
        <dbReference type="ARBA" id="ARBA00038298"/>
    </source>
</evidence>
<evidence type="ECO:0000256" key="11">
    <source>
        <dbReference type="RuleBase" id="RU079119"/>
    </source>
</evidence>
<feature type="domain" description="Palmitoyltransferase DHHC" evidence="12">
    <location>
        <begin position="107"/>
        <end position="230"/>
    </location>
</feature>
<dbReference type="VEuPathDB" id="MicrosporidiaDB:A0H76_2479"/>
<reference evidence="13 14" key="1">
    <citation type="journal article" date="2017" name="Environ. Microbiol.">
        <title>Decay of the glycolytic pathway and adaptation to intranuclear parasitism within Enterocytozoonidae microsporidia.</title>
        <authorList>
            <person name="Wiredu Boakye D."/>
            <person name="Jaroenlak P."/>
            <person name="Prachumwat A."/>
            <person name="Williams T.A."/>
            <person name="Bateman K.S."/>
            <person name="Itsathitphaisarn O."/>
            <person name="Sritunyalucksana K."/>
            <person name="Paszkiewicz K.H."/>
            <person name="Moore K.A."/>
            <person name="Stentiford G.D."/>
            <person name="Williams B.A."/>
        </authorList>
    </citation>
    <scope>NUCLEOTIDE SEQUENCE [LARGE SCALE GENOMIC DNA]</scope>
    <source>
        <strain evidence="13 14">GB1</strain>
    </source>
</reference>
<dbReference type="PANTHER" id="PTHR22883:SF23">
    <property type="entry name" value="PALMITOYLTRANSFERASE ZDHHC6"/>
    <property type="match status" value="1"/>
</dbReference>
<feature type="transmembrane region" description="Helical" evidence="11">
    <location>
        <begin position="12"/>
        <end position="37"/>
    </location>
</feature>
<dbReference type="GO" id="GO:0016020">
    <property type="term" value="C:membrane"/>
    <property type="evidence" value="ECO:0007669"/>
    <property type="project" value="UniProtKB-SubCell"/>
</dbReference>
<dbReference type="GO" id="GO:0019706">
    <property type="term" value="F:protein-cysteine S-palmitoyltransferase activity"/>
    <property type="evidence" value="ECO:0007669"/>
    <property type="project" value="UniProtKB-EC"/>
</dbReference>
<evidence type="ECO:0000256" key="10">
    <source>
        <dbReference type="ARBA" id="ARBA00048048"/>
    </source>
</evidence>
<name>A0A1X0QCM7_9MICR</name>
<feature type="transmembrane region" description="Helical" evidence="11">
    <location>
        <begin position="188"/>
        <end position="210"/>
    </location>
</feature>
<evidence type="ECO:0000256" key="7">
    <source>
        <dbReference type="ARBA" id="ARBA00023288"/>
    </source>
</evidence>
<evidence type="ECO:0000256" key="4">
    <source>
        <dbReference type="ARBA" id="ARBA00022989"/>
    </source>
</evidence>
<evidence type="ECO:0000256" key="6">
    <source>
        <dbReference type="ARBA" id="ARBA00023139"/>
    </source>
</evidence>
<comment type="similarity">
    <text evidence="9">Belongs to the DHHC palmitoyltransferase family. PFA5 subfamily.</text>
</comment>
<keyword evidence="6" id="KW-0564">Palmitate</keyword>
<keyword evidence="3 11" id="KW-0812">Transmembrane</keyword>
<evidence type="ECO:0000256" key="5">
    <source>
        <dbReference type="ARBA" id="ARBA00023136"/>
    </source>
</evidence>